<sequence>MTGMTEEGAPGRDARRARARVGRAAAVFAALGVLWWASVRMAWTAVGCDDWGCLAPVSGLAVLVTVAVLAGGAWALERVAVRPGRRTAAVAAGVLVSLGLLGQVLPSWAWPPAHAVLSATAFAAAGAAAAFLTAPEPPGRWKLALVLALAVLPPATLVLLWTTAS</sequence>
<feature type="transmembrane region" description="Helical" evidence="1">
    <location>
        <begin position="55"/>
        <end position="76"/>
    </location>
</feature>
<dbReference type="EMBL" id="JABWGN010000013">
    <property type="protein sequence ID" value="NUW35905.1"/>
    <property type="molecule type" value="Genomic_DNA"/>
</dbReference>
<evidence type="ECO:0000256" key="1">
    <source>
        <dbReference type="SAM" id="Phobius"/>
    </source>
</evidence>
<name>A0A7Y6IE67_9ACTN</name>
<accession>A0A7Y6IE67</accession>
<feature type="transmembrane region" description="Helical" evidence="1">
    <location>
        <begin position="143"/>
        <end position="164"/>
    </location>
</feature>
<dbReference type="Proteomes" id="UP000586042">
    <property type="component" value="Unassembled WGS sequence"/>
</dbReference>
<protein>
    <submittedName>
        <fullName evidence="2">Uncharacterized protein</fullName>
    </submittedName>
</protein>
<feature type="transmembrane region" description="Helical" evidence="1">
    <location>
        <begin position="88"/>
        <end position="109"/>
    </location>
</feature>
<keyword evidence="1" id="KW-0472">Membrane</keyword>
<keyword evidence="1" id="KW-0812">Transmembrane</keyword>
<reference evidence="2 3" key="1">
    <citation type="submission" date="2020-06" db="EMBL/GenBank/DDBJ databases">
        <title>Nonomuraea sp. SMC257, a novel actinomycete isolated from soil.</title>
        <authorList>
            <person name="Chanama M."/>
        </authorList>
    </citation>
    <scope>NUCLEOTIDE SEQUENCE [LARGE SCALE GENOMIC DNA]</scope>
    <source>
        <strain evidence="2 3">SMC257</strain>
    </source>
</reference>
<keyword evidence="3" id="KW-1185">Reference proteome</keyword>
<keyword evidence="1" id="KW-1133">Transmembrane helix</keyword>
<organism evidence="2 3">
    <name type="scientific">Nonomuraea montanisoli</name>
    <dbReference type="NCBI Taxonomy" id="2741721"/>
    <lineage>
        <taxon>Bacteria</taxon>
        <taxon>Bacillati</taxon>
        <taxon>Actinomycetota</taxon>
        <taxon>Actinomycetes</taxon>
        <taxon>Streptosporangiales</taxon>
        <taxon>Streptosporangiaceae</taxon>
        <taxon>Nonomuraea</taxon>
    </lineage>
</organism>
<feature type="transmembrane region" description="Helical" evidence="1">
    <location>
        <begin position="21"/>
        <end position="43"/>
    </location>
</feature>
<evidence type="ECO:0000313" key="3">
    <source>
        <dbReference type="Proteomes" id="UP000586042"/>
    </source>
</evidence>
<gene>
    <name evidence="2" type="ORF">HTZ77_31470</name>
</gene>
<feature type="transmembrane region" description="Helical" evidence="1">
    <location>
        <begin position="115"/>
        <end position="134"/>
    </location>
</feature>
<comment type="caution">
    <text evidence="2">The sequence shown here is derived from an EMBL/GenBank/DDBJ whole genome shotgun (WGS) entry which is preliminary data.</text>
</comment>
<dbReference type="RefSeq" id="WP_175593365.1">
    <property type="nucleotide sequence ID" value="NZ_JABWGN010000013.1"/>
</dbReference>
<proteinExistence type="predicted"/>
<dbReference type="AlphaFoldDB" id="A0A7Y6IE67"/>
<evidence type="ECO:0000313" key="2">
    <source>
        <dbReference type="EMBL" id="NUW35905.1"/>
    </source>
</evidence>